<dbReference type="GO" id="GO:0042597">
    <property type="term" value="C:periplasmic space"/>
    <property type="evidence" value="ECO:0007669"/>
    <property type="project" value="UniProtKB-SubCell"/>
</dbReference>
<dbReference type="InterPro" id="IPR011782">
    <property type="entry name" value="Pept_S1C_Do"/>
</dbReference>
<keyword evidence="11" id="KW-0378">Hydrolase</keyword>
<dbReference type="Pfam" id="PF13180">
    <property type="entry name" value="PDZ_2"/>
    <property type="match status" value="1"/>
</dbReference>
<comment type="similarity">
    <text evidence="4">Belongs to the peptidase S1C family.</text>
</comment>
<dbReference type="PANTHER" id="PTHR22939:SF130">
    <property type="entry name" value="PERIPLASMIC SERINE ENDOPROTEASE DEGP-LIKE-RELATED"/>
    <property type="match status" value="1"/>
</dbReference>
<evidence type="ECO:0000256" key="13">
    <source>
        <dbReference type="ARBA" id="ARBA00023016"/>
    </source>
</evidence>
<evidence type="ECO:0000256" key="3">
    <source>
        <dbReference type="ARBA" id="ARBA00004418"/>
    </source>
</evidence>
<dbReference type="CDD" id="cd10839">
    <property type="entry name" value="cpPDZ1_DegP-like"/>
    <property type="match status" value="1"/>
</dbReference>
<dbReference type="PANTHER" id="PTHR22939">
    <property type="entry name" value="SERINE PROTEASE FAMILY S1C HTRA-RELATED"/>
    <property type="match status" value="1"/>
</dbReference>
<keyword evidence="20" id="KW-1185">Reference proteome</keyword>
<accession>A0A1G5GV87</accession>
<keyword evidence="10" id="KW-0574">Periplasm</keyword>
<sequence length="467" mass="50105">MQRQSSRGMAAWAFFLLCLLMMAPATSSAQKAGLPDFTTIVEDQGKAVVNISTTQKVQGGGQPNLPPQFEGTPFEEFFQRFFGDMPRREYETQSLGSGFIISQDGYIVTNAHVIKNATEIVVQLTNRQQYQAEVVGKDETLDVALLKVDAEDLPTVEAGDPEELSVGEWVVAIGSPFGFENSVTAGIVSAKGRSLPTDNYVNFIQTDVAVNPGNSGGPLFNLDGKVVGINAQIYSQSGGFMGLSFAIPIDVAMDAVRQIQEHGEVQRGWLGVYIQDVSPDLAESFGMDKPVGALVARVVEDSPAAESGLRSGDVIVEVDGEEVRTSGGLPPKIGRIRPGSEATLTVVRDGERQEIEVTVGSQDRARQAGAEEHPEEVLGMRVRPVAEEDRRDLGLPEGQGVQVARVTGEPARSAGVRQGDIILKLGNRTVEDPASMARLVAELPSGRVVPMLVRRGQGALFLPIRIP</sequence>
<dbReference type="InterPro" id="IPR001478">
    <property type="entry name" value="PDZ"/>
</dbReference>
<name>A0A1G5GV87_9GAMM</name>
<evidence type="ECO:0000256" key="4">
    <source>
        <dbReference type="ARBA" id="ARBA00010541"/>
    </source>
</evidence>
<evidence type="ECO:0000259" key="18">
    <source>
        <dbReference type="PROSITE" id="PS50106"/>
    </source>
</evidence>
<feature type="signal peptide" evidence="17">
    <location>
        <begin position="1"/>
        <end position="31"/>
    </location>
</feature>
<dbReference type="Pfam" id="PF13365">
    <property type="entry name" value="Trypsin_2"/>
    <property type="match status" value="1"/>
</dbReference>
<keyword evidence="12" id="KW-0720">Serine protease</keyword>
<evidence type="ECO:0000256" key="2">
    <source>
        <dbReference type="ARBA" id="ARBA00002610"/>
    </source>
</evidence>
<dbReference type="EC" id="3.4.21.107" evidence="5"/>
<evidence type="ECO:0000256" key="6">
    <source>
        <dbReference type="ARBA" id="ARBA00013958"/>
    </source>
</evidence>
<evidence type="ECO:0000256" key="7">
    <source>
        <dbReference type="ARBA" id="ARBA00022670"/>
    </source>
</evidence>
<proteinExistence type="inferred from homology"/>
<dbReference type="PRINTS" id="PR00834">
    <property type="entry name" value="PROTEASES2C"/>
</dbReference>
<evidence type="ECO:0000256" key="8">
    <source>
        <dbReference type="ARBA" id="ARBA00022729"/>
    </source>
</evidence>
<protein>
    <recommendedName>
        <fullName evidence="6">Probable periplasmic serine endoprotease DegP-like</fullName>
        <ecNumber evidence="5">3.4.21.107</ecNumber>
    </recommendedName>
    <alternativeName>
        <fullName evidence="14">Protease Do</fullName>
    </alternativeName>
</protein>
<feature type="binding site" evidence="16">
    <location>
        <position position="112"/>
    </location>
    <ligand>
        <name>substrate</name>
    </ligand>
</feature>
<keyword evidence="9" id="KW-0677">Repeat</keyword>
<evidence type="ECO:0000256" key="15">
    <source>
        <dbReference type="PIRSR" id="PIRSR611782-1"/>
    </source>
</evidence>
<comment type="subcellular location">
    <subcellularLocation>
        <location evidence="3">Periplasm</location>
    </subcellularLocation>
</comment>
<evidence type="ECO:0000256" key="14">
    <source>
        <dbReference type="ARBA" id="ARBA00032850"/>
    </source>
</evidence>
<dbReference type="Pfam" id="PF17820">
    <property type="entry name" value="PDZ_6"/>
    <property type="match status" value="1"/>
</dbReference>
<evidence type="ECO:0000256" key="12">
    <source>
        <dbReference type="ARBA" id="ARBA00022825"/>
    </source>
</evidence>
<feature type="chain" id="PRO_5038850944" description="Probable periplasmic serine endoprotease DegP-like" evidence="17">
    <location>
        <begin position="32"/>
        <end position="467"/>
    </location>
</feature>
<dbReference type="Gene3D" id="2.30.42.10">
    <property type="match status" value="2"/>
</dbReference>
<keyword evidence="13" id="KW-0346">Stress response</keyword>
<evidence type="ECO:0000256" key="16">
    <source>
        <dbReference type="PIRSR" id="PIRSR611782-2"/>
    </source>
</evidence>
<evidence type="ECO:0000256" key="9">
    <source>
        <dbReference type="ARBA" id="ARBA00022737"/>
    </source>
</evidence>
<comment type="function">
    <text evidence="2">Might be efficient in the degradation of transiently denatured and unfolded proteins which accumulate in the periplasm following stress conditions.</text>
</comment>
<feature type="binding site" evidence="16">
    <location>
        <begin position="213"/>
        <end position="215"/>
    </location>
    <ligand>
        <name>substrate</name>
    </ligand>
</feature>
<dbReference type="SUPFAM" id="SSF50494">
    <property type="entry name" value="Trypsin-like serine proteases"/>
    <property type="match status" value="1"/>
</dbReference>
<comment type="catalytic activity">
    <reaction evidence="1">
        <text>Acts on substrates that are at least partially unfolded. The cleavage site P1 residue is normally between a pair of hydrophobic residues, such as Val-|-Val.</text>
        <dbReference type="EC" id="3.4.21.107"/>
    </reaction>
</comment>
<gene>
    <name evidence="19" type="ORF">SAMN05661077_2461</name>
</gene>
<evidence type="ECO:0000313" key="19">
    <source>
        <dbReference type="EMBL" id="SCY55321.1"/>
    </source>
</evidence>
<evidence type="ECO:0000313" key="20">
    <source>
        <dbReference type="Proteomes" id="UP000183104"/>
    </source>
</evidence>
<reference evidence="20" key="1">
    <citation type="submission" date="2016-10" db="EMBL/GenBank/DDBJ databases">
        <authorList>
            <person name="Varghese N."/>
        </authorList>
    </citation>
    <scope>NUCLEOTIDE SEQUENCE [LARGE SCALE GENOMIC DNA]</scope>
    <source>
        <strain evidence="20">HL 19</strain>
    </source>
</reference>
<dbReference type="STRING" id="381306.AN478_01040"/>
<feature type="active site" description="Charge relay system" evidence="15">
    <location>
        <position position="142"/>
    </location>
</feature>
<dbReference type="InterPro" id="IPR009003">
    <property type="entry name" value="Peptidase_S1_PA"/>
</dbReference>
<dbReference type="InterPro" id="IPR036034">
    <property type="entry name" value="PDZ_sf"/>
</dbReference>
<feature type="binding site" evidence="16">
    <location>
        <position position="142"/>
    </location>
    <ligand>
        <name>substrate</name>
    </ligand>
</feature>
<keyword evidence="7 19" id="KW-0645">Protease</keyword>
<evidence type="ECO:0000256" key="11">
    <source>
        <dbReference type="ARBA" id="ARBA00022801"/>
    </source>
</evidence>
<dbReference type="NCBIfam" id="TIGR02037">
    <property type="entry name" value="degP_htrA_DO"/>
    <property type="match status" value="1"/>
</dbReference>
<evidence type="ECO:0000256" key="17">
    <source>
        <dbReference type="SAM" id="SignalP"/>
    </source>
</evidence>
<dbReference type="InterPro" id="IPR041489">
    <property type="entry name" value="PDZ_6"/>
</dbReference>
<dbReference type="PROSITE" id="PS50106">
    <property type="entry name" value="PDZ"/>
    <property type="match status" value="1"/>
</dbReference>
<dbReference type="AlphaFoldDB" id="A0A1G5GV87"/>
<dbReference type="GO" id="GO:0006508">
    <property type="term" value="P:proteolysis"/>
    <property type="evidence" value="ECO:0007669"/>
    <property type="project" value="UniProtKB-KW"/>
</dbReference>
<dbReference type="SMART" id="SM00228">
    <property type="entry name" value="PDZ"/>
    <property type="match status" value="2"/>
</dbReference>
<dbReference type="SUPFAM" id="SSF50156">
    <property type="entry name" value="PDZ domain-like"/>
    <property type="match status" value="2"/>
</dbReference>
<evidence type="ECO:0000256" key="10">
    <source>
        <dbReference type="ARBA" id="ARBA00022764"/>
    </source>
</evidence>
<dbReference type="GO" id="GO:0004252">
    <property type="term" value="F:serine-type endopeptidase activity"/>
    <property type="evidence" value="ECO:0007669"/>
    <property type="project" value="InterPro"/>
</dbReference>
<evidence type="ECO:0000256" key="5">
    <source>
        <dbReference type="ARBA" id="ARBA00013035"/>
    </source>
</evidence>
<dbReference type="RefSeq" id="WP_082432707.1">
    <property type="nucleotide sequence ID" value="NZ_FMUN01000007.1"/>
</dbReference>
<evidence type="ECO:0000256" key="1">
    <source>
        <dbReference type="ARBA" id="ARBA00001772"/>
    </source>
</evidence>
<dbReference type="EMBL" id="FMUN01000007">
    <property type="protein sequence ID" value="SCY55321.1"/>
    <property type="molecule type" value="Genomic_DNA"/>
</dbReference>
<feature type="active site" description="Charge relay system" evidence="15">
    <location>
        <position position="215"/>
    </location>
</feature>
<feature type="domain" description="PDZ" evidence="18">
    <location>
        <begin position="267"/>
        <end position="324"/>
    </location>
</feature>
<feature type="active site" description="Charge relay system" evidence="15">
    <location>
        <position position="112"/>
    </location>
</feature>
<dbReference type="Proteomes" id="UP000183104">
    <property type="component" value="Unassembled WGS sequence"/>
</dbReference>
<keyword evidence="8 17" id="KW-0732">Signal</keyword>
<dbReference type="Gene3D" id="2.40.10.120">
    <property type="match status" value="1"/>
</dbReference>
<organism evidence="19 20">
    <name type="scientific">Thiohalorhabdus denitrificans</name>
    <dbReference type="NCBI Taxonomy" id="381306"/>
    <lineage>
        <taxon>Bacteria</taxon>
        <taxon>Pseudomonadati</taxon>
        <taxon>Pseudomonadota</taxon>
        <taxon>Gammaproteobacteria</taxon>
        <taxon>Thiohalorhabdales</taxon>
        <taxon>Thiohalorhabdaceae</taxon>
        <taxon>Thiohalorhabdus</taxon>
    </lineage>
</organism>
<dbReference type="InterPro" id="IPR001940">
    <property type="entry name" value="Peptidase_S1C"/>
</dbReference>
<dbReference type="FunFam" id="2.40.10.120:FF:000007">
    <property type="entry name" value="Periplasmic serine endoprotease DegP-like"/>
    <property type="match status" value="1"/>
</dbReference>